<dbReference type="RefSeq" id="WP_085444718.1">
    <property type="nucleotide sequence ID" value="NZ_LVJN01000020.1"/>
</dbReference>
<dbReference type="STRING" id="1434232.MAIT1_02344"/>
<dbReference type="CDD" id="cd06974">
    <property type="entry name" value="TerD_like"/>
    <property type="match status" value="1"/>
</dbReference>
<dbReference type="GO" id="GO:0046690">
    <property type="term" value="P:response to tellurium ion"/>
    <property type="evidence" value="ECO:0007669"/>
    <property type="project" value="UniProtKB-KW"/>
</dbReference>
<keyword evidence="1" id="KW-0778">Tellurium resistance</keyword>
<organism evidence="3 4">
    <name type="scientific">Magnetofaba australis IT-1</name>
    <dbReference type="NCBI Taxonomy" id="1434232"/>
    <lineage>
        <taxon>Bacteria</taxon>
        <taxon>Pseudomonadati</taxon>
        <taxon>Pseudomonadota</taxon>
        <taxon>Magnetococcia</taxon>
        <taxon>Magnetococcales</taxon>
        <taxon>Magnetococcaceae</taxon>
        <taxon>Magnetofaba</taxon>
    </lineage>
</organism>
<gene>
    <name evidence="3" type="ORF">MAIT1_02344</name>
</gene>
<dbReference type="Pfam" id="PF02342">
    <property type="entry name" value="TerD"/>
    <property type="match status" value="1"/>
</dbReference>
<accession>A0A1Y2K5G2</accession>
<dbReference type="Gene3D" id="2.60.60.30">
    <property type="entry name" value="sav2460 like domains"/>
    <property type="match status" value="1"/>
</dbReference>
<dbReference type="OrthoDB" id="570928at2"/>
<proteinExistence type="predicted"/>
<reference evidence="3 4" key="1">
    <citation type="journal article" date="2016" name="BMC Genomics">
        <title>Combined genomic and structural analyses of a cultured magnetotactic bacterium reveals its niche adaptation to a dynamic environment.</title>
        <authorList>
            <person name="Araujo A.C."/>
            <person name="Morillo V."/>
            <person name="Cypriano J."/>
            <person name="Teixeira L.C."/>
            <person name="Leao P."/>
            <person name="Lyra S."/>
            <person name="Almeida L.G."/>
            <person name="Bazylinski D.A."/>
            <person name="Vasconcellos A.T."/>
            <person name="Abreu F."/>
            <person name="Lins U."/>
        </authorList>
    </citation>
    <scope>NUCLEOTIDE SEQUENCE [LARGE SCALE GENOMIC DNA]</scope>
    <source>
        <strain evidence="3 4">IT-1</strain>
    </source>
</reference>
<dbReference type="AlphaFoldDB" id="A0A1Y2K5G2"/>
<dbReference type="InterPro" id="IPR051324">
    <property type="entry name" value="Stress/Tellurium_Resist"/>
</dbReference>
<dbReference type="PANTHER" id="PTHR32097:SF17">
    <property type="entry name" value="CAMP-BINDING PROTEIN 1-RELATED"/>
    <property type="match status" value="1"/>
</dbReference>
<dbReference type="PANTHER" id="PTHR32097">
    <property type="entry name" value="CAMP-BINDING PROTEIN 1-RELATED"/>
    <property type="match status" value="1"/>
</dbReference>
<protein>
    <submittedName>
        <fullName evidence="3">Putative stress protein</fullName>
    </submittedName>
</protein>
<feature type="domain" description="TerD" evidence="2">
    <location>
        <begin position="11"/>
        <end position="189"/>
    </location>
</feature>
<keyword evidence="4" id="KW-1185">Reference proteome</keyword>
<dbReference type="Proteomes" id="UP000194003">
    <property type="component" value="Unassembled WGS sequence"/>
</dbReference>
<name>A0A1Y2K5G2_9PROT</name>
<dbReference type="InterPro" id="IPR003325">
    <property type="entry name" value="TerD"/>
</dbReference>
<evidence type="ECO:0000256" key="1">
    <source>
        <dbReference type="ARBA" id="ARBA00022686"/>
    </source>
</evidence>
<sequence>MSVAAKLHDELLLQDIAPNADEFDLWFSWESDDAEGGDLDLDLSAMMLTARGKMGVDEQLIYYNNLASPCGGVRHLGDDQAHDGEAAEEVMRVRLSAVPADIENLIFSVTVPDEDIPHKTMQRIKKAQVKLFDVNHYAEPLLTYEITAQGDEESFGWVVGNLARDEQGWMFRVVHDDLPEGLRTLMNHFMPGW</sequence>
<dbReference type="EMBL" id="LVJN01000020">
    <property type="protein sequence ID" value="OSM02235.1"/>
    <property type="molecule type" value="Genomic_DNA"/>
</dbReference>
<evidence type="ECO:0000313" key="3">
    <source>
        <dbReference type="EMBL" id="OSM02235.1"/>
    </source>
</evidence>
<evidence type="ECO:0000313" key="4">
    <source>
        <dbReference type="Proteomes" id="UP000194003"/>
    </source>
</evidence>
<evidence type="ECO:0000259" key="2">
    <source>
        <dbReference type="Pfam" id="PF02342"/>
    </source>
</evidence>
<comment type="caution">
    <text evidence="3">The sequence shown here is derived from an EMBL/GenBank/DDBJ whole genome shotgun (WGS) entry which is preliminary data.</text>
</comment>